<protein>
    <submittedName>
        <fullName evidence="8">Putative flippase GtrA (Transmembrane translocase of bactoprenol-linked glucose)</fullName>
    </submittedName>
</protein>
<keyword evidence="4 6" id="KW-1133">Transmembrane helix</keyword>
<proteinExistence type="inferred from homology"/>
<sequence length="163" mass="18041">MTTLRPSSLRDRLRGSARILIKELSAFGVIGAVAFVLDIGLFTLCASLGALKAKVISTAVSTTFAYFGNRHLSFSHRARTGLGREAAYFFGINLITLAFSLLVIALFVYPLDFDHESATVLVVNVVTIGLGTIFRFWAYKRFVFLHPDRVHARTVDLDEELAE</sequence>
<evidence type="ECO:0000256" key="6">
    <source>
        <dbReference type="SAM" id="Phobius"/>
    </source>
</evidence>
<dbReference type="STRING" id="1206085.SAMN05443575_4028"/>
<feature type="domain" description="GtrA/DPMS transmembrane" evidence="7">
    <location>
        <begin position="27"/>
        <end position="144"/>
    </location>
</feature>
<comment type="subcellular location">
    <subcellularLocation>
        <location evidence="1">Membrane</location>
        <topology evidence="1">Multi-pass membrane protein</topology>
    </subcellularLocation>
</comment>
<dbReference type="Pfam" id="PF04138">
    <property type="entry name" value="GtrA_DPMS_TM"/>
    <property type="match status" value="1"/>
</dbReference>
<keyword evidence="9" id="KW-1185">Reference proteome</keyword>
<feature type="transmembrane region" description="Helical" evidence="6">
    <location>
        <begin position="48"/>
        <end position="67"/>
    </location>
</feature>
<dbReference type="RefSeq" id="WP_073392236.1">
    <property type="nucleotide sequence ID" value="NZ_FQVU01000007.1"/>
</dbReference>
<evidence type="ECO:0000256" key="5">
    <source>
        <dbReference type="ARBA" id="ARBA00023136"/>
    </source>
</evidence>
<dbReference type="InterPro" id="IPR007267">
    <property type="entry name" value="GtrA_DPMS_TM"/>
</dbReference>
<dbReference type="EMBL" id="FQVU01000007">
    <property type="protein sequence ID" value="SHH53816.1"/>
    <property type="molecule type" value="Genomic_DNA"/>
</dbReference>
<evidence type="ECO:0000313" key="8">
    <source>
        <dbReference type="EMBL" id="SHH53816.1"/>
    </source>
</evidence>
<feature type="transmembrane region" description="Helical" evidence="6">
    <location>
        <begin position="20"/>
        <end position="42"/>
    </location>
</feature>
<comment type="similarity">
    <text evidence="2">Belongs to the GtrA family.</text>
</comment>
<dbReference type="PANTHER" id="PTHR38459:SF1">
    <property type="entry name" value="PROPHAGE BACTOPRENOL-LINKED GLUCOSE TRANSLOCASE HOMOLOG"/>
    <property type="match status" value="1"/>
</dbReference>
<dbReference type="OrthoDB" id="9807815at2"/>
<dbReference type="GO" id="GO:0005886">
    <property type="term" value="C:plasma membrane"/>
    <property type="evidence" value="ECO:0007669"/>
    <property type="project" value="TreeGrafter"/>
</dbReference>
<dbReference type="PANTHER" id="PTHR38459">
    <property type="entry name" value="PROPHAGE BACTOPRENOL-LINKED GLUCOSE TRANSLOCASE HOMOLOG"/>
    <property type="match status" value="1"/>
</dbReference>
<keyword evidence="3 6" id="KW-0812">Transmembrane</keyword>
<dbReference type="Proteomes" id="UP000186132">
    <property type="component" value="Unassembled WGS sequence"/>
</dbReference>
<feature type="transmembrane region" description="Helical" evidence="6">
    <location>
        <begin position="88"/>
        <end position="111"/>
    </location>
</feature>
<evidence type="ECO:0000256" key="1">
    <source>
        <dbReference type="ARBA" id="ARBA00004141"/>
    </source>
</evidence>
<evidence type="ECO:0000259" key="7">
    <source>
        <dbReference type="Pfam" id="PF04138"/>
    </source>
</evidence>
<evidence type="ECO:0000313" key="9">
    <source>
        <dbReference type="Proteomes" id="UP000186132"/>
    </source>
</evidence>
<dbReference type="InterPro" id="IPR051401">
    <property type="entry name" value="GtrA_CellWall_Glycosyl"/>
</dbReference>
<keyword evidence="5 6" id="KW-0472">Membrane</keyword>
<evidence type="ECO:0000256" key="2">
    <source>
        <dbReference type="ARBA" id="ARBA00009399"/>
    </source>
</evidence>
<reference evidence="8 9" key="1">
    <citation type="submission" date="2016-11" db="EMBL/GenBank/DDBJ databases">
        <authorList>
            <person name="Jaros S."/>
            <person name="Januszkiewicz K."/>
            <person name="Wedrychowicz H."/>
        </authorList>
    </citation>
    <scope>NUCLEOTIDE SEQUENCE [LARGE SCALE GENOMIC DNA]</scope>
    <source>
        <strain evidence="8 9">DSM 45627</strain>
    </source>
</reference>
<dbReference type="AlphaFoldDB" id="A0A1M5TTA9"/>
<dbReference type="GO" id="GO:0000271">
    <property type="term" value="P:polysaccharide biosynthetic process"/>
    <property type="evidence" value="ECO:0007669"/>
    <property type="project" value="InterPro"/>
</dbReference>
<feature type="transmembrane region" description="Helical" evidence="6">
    <location>
        <begin position="117"/>
        <end position="138"/>
    </location>
</feature>
<evidence type="ECO:0000256" key="4">
    <source>
        <dbReference type="ARBA" id="ARBA00022989"/>
    </source>
</evidence>
<gene>
    <name evidence="8" type="ORF">SAMN05443575_4028</name>
</gene>
<organism evidence="8 9">
    <name type="scientific">Jatrophihabitans endophyticus</name>
    <dbReference type="NCBI Taxonomy" id="1206085"/>
    <lineage>
        <taxon>Bacteria</taxon>
        <taxon>Bacillati</taxon>
        <taxon>Actinomycetota</taxon>
        <taxon>Actinomycetes</taxon>
        <taxon>Jatrophihabitantales</taxon>
        <taxon>Jatrophihabitantaceae</taxon>
        <taxon>Jatrophihabitans</taxon>
    </lineage>
</organism>
<accession>A0A1M5TTA9</accession>
<evidence type="ECO:0000256" key="3">
    <source>
        <dbReference type="ARBA" id="ARBA00022692"/>
    </source>
</evidence>
<name>A0A1M5TTA9_9ACTN</name>